<dbReference type="RefSeq" id="WP_093090056.1">
    <property type="nucleotide sequence ID" value="NZ_FOTQ01000001.1"/>
</dbReference>
<keyword evidence="2" id="KW-1185">Reference proteome</keyword>
<evidence type="ECO:0000313" key="2">
    <source>
        <dbReference type="Proteomes" id="UP000199144"/>
    </source>
</evidence>
<name>A0A1I4HNY4_9RHOB</name>
<dbReference type="Proteomes" id="UP000199144">
    <property type="component" value="Unassembled WGS sequence"/>
</dbReference>
<protein>
    <submittedName>
        <fullName evidence="1">Uncharacterized protein</fullName>
    </submittedName>
</protein>
<sequence>MSPEWHRVTLEDFRAVMIEPEEVDVKFSGGVSMICWAVTRSNGDYRVVWVPSAETFSLVTESKFGPVDIGVHGDAIGVFGSI</sequence>
<gene>
    <name evidence="1" type="ORF">SAMN04488042_101166</name>
</gene>
<organism evidence="1 2">
    <name type="scientific">Shimia aestuarii</name>
    <dbReference type="NCBI Taxonomy" id="254406"/>
    <lineage>
        <taxon>Bacteria</taxon>
        <taxon>Pseudomonadati</taxon>
        <taxon>Pseudomonadota</taxon>
        <taxon>Alphaproteobacteria</taxon>
        <taxon>Rhodobacterales</taxon>
        <taxon>Roseobacteraceae</taxon>
    </lineage>
</organism>
<reference evidence="1 2" key="1">
    <citation type="submission" date="2016-10" db="EMBL/GenBank/DDBJ databases">
        <authorList>
            <person name="de Groot N.N."/>
        </authorList>
    </citation>
    <scope>NUCLEOTIDE SEQUENCE [LARGE SCALE GENOMIC DNA]</scope>
    <source>
        <strain evidence="1 2">DSM 15283</strain>
    </source>
</reference>
<dbReference type="EMBL" id="FOTQ01000001">
    <property type="protein sequence ID" value="SFL43096.1"/>
    <property type="molecule type" value="Genomic_DNA"/>
</dbReference>
<accession>A0A1I4HNY4</accession>
<dbReference type="AlphaFoldDB" id="A0A1I4HNY4"/>
<evidence type="ECO:0000313" key="1">
    <source>
        <dbReference type="EMBL" id="SFL43096.1"/>
    </source>
</evidence>
<proteinExistence type="predicted"/>
<dbReference type="OrthoDB" id="7861209at2"/>
<dbReference type="STRING" id="254406.SAMN04488042_101166"/>